<gene>
    <name evidence="1" type="ORF">KJPMONCH_00004</name>
</gene>
<reference evidence="1" key="1">
    <citation type="submission" date="2020-06" db="EMBL/GenBank/DDBJ databases">
        <title>Unique genomic features of the anaerobic methanotrophic archaea.</title>
        <authorList>
            <person name="Chadwick G.L."/>
            <person name="Skennerton C.T."/>
            <person name="Laso-Perez R."/>
            <person name="Leu A.O."/>
            <person name="Speth D.R."/>
            <person name="Yu H."/>
            <person name="Morgan-Lang C."/>
            <person name="Hatzenpichler R."/>
            <person name="Goudeau D."/>
            <person name="Malmstrom R."/>
            <person name="Brazelton W.J."/>
            <person name="Woyke T."/>
            <person name="Hallam S.J."/>
            <person name="Tyson G.W."/>
            <person name="Wegener G."/>
            <person name="Boetius A."/>
            <person name="Orphan V."/>
        </authorList>
    </citation>
    <scope>NUCLEOTIDE SEQUENCE</scope>
</reference>
<dbReference type="AlphaFoldDB" id="A0A7G9YEC1"/>
<evidence type="ECO:0000313" key="1">
    <source>
        <dbReference type="EMBL" id="QNO46355.1"/>
    </source>
</evidence>
<sequence length="109" mass="11172">METGWTFAAIGCTIAQVGNIAKNVGGTTVGCFDDKRLVEGKSKDSADMGICLMFLTRSCDLNSNGILTPADAAIALRLAATGGWDPAADVNRDSRITSLGRAHDPAGGG</sequence>
<accession>A0A7G9YEC1</accession>
<proteinExistence type="predicted"/>
<protein>
    <recommendedName>
        <fullName evidence="2">Dockerin domain-containing protein</fullName>
    </recommendedName>
</protein>
<dbReference type="EMBL" id="MT631186">
    <property type="protein sequence ID" value="QNO46355.1"/>
    <property type="molecule type" value="Genomic_DNA"/>
</dbReference>
<name>A0A7G9YEC1_9EURY</name>
<evidence type="ECO:0008006" key="2">
    <source>
        <dbReference type="Google" id="ProtNLM"/>
    </source>
</evidence>
<organism evidence="1">
    <name type="scientific">Candidatus Methanogaster sp. ANME-2c ERB4</name>
    <dbReference type="NCBI Taxonomy" id="2759911"/>
    <lineage>
        <taxon>Archaea</taxon>
        <taxon>Methanobacteriati</taxon>
        <taxon>Methanobacteriota</taxon>
        <taxon>Stenosarchaea group</taxon>
        <taxon>Methanomicrobia</taxon>
        <taxon>Methanosarcinales</taxon>
        <taxon>ANME-2 cluster</taxon>
        <taxon>Candidatus Methanogasteraceae</taxon>
        <taxon>Candidatus Methanogaster</taxon>
    </lineage>
</organism>